<reference evidence="1 2" key="1">
    <citation type="submission" date="2019-02" db="EMBL/GenBank/DDBJ databases">
        <title>Draft genome sequence of Escherichia albertii strain Mex-12/320a, isolated from an infant with diarrhea, harboring virulence genes associated with diarrheagenic strains of enteropathogenic E. coli.</title>
        <authorList>
            <person name="Maldonado-Puga S."/>
            <person name="Meza-Segura M."/>
            <person name="Zaidi M.B."/>
            <person name="Estrada-Garcia T."/>
        </authorList>
    </citation>
    <scope>NUCLEOTIDE SEQUENCE [LARGE SCALE GENOMIC DNA]</scope>
    <source>
        <strain evidence="1 2">Mex-12/320a</strain>
    </source>
</reference>
<protein>
    <submittedName>
        <fullName evidence="1">Lysine-N-methylase</fullName>
    </submittedName>
</protein>
<organism evidence="1 2">
    <name type="scientific">Escherichia albertii</name>
    <dbReference type="NCBI Taxonomy" id="208962"/>
    <lineage>
        <taxon>Bacteria</taxon>
        <taxon>Pseudomonadati</taxon>
        <taxon>Pseudomonadota</taxon>
        <taxon>Gammaproteobacteria</taxon>
        <taxon>Enterobacterales</taxon>
        <taxon>Enterobacteriaceae</taxon>
        <taxon>Escherichia</taxon>
    </lineage>
</organism>
<dbReference type="GO" id="GO:0032259">
    <property type="term" value="P:methylation"/>
    <property type="evidence" value="ECO:0007669"/>
    <property type="project" value="UniProtKB-KW"/>
</dbReference>
<evidence type="ECO:0000313" key="2">
    <source>
        <dbReference type="Proteomes" id="UP000292187"/>
    </source>
</evidence>
<dbReference type="AlphaFoldDB" id="A0A7Z7YJW1"/>
<keyword evidence="1" id="KW-0808">Transferase</keyword>
<dbReference type="GO" id="GO:0008168">
    <property type="term" value="F:methyltransferase activity"/>
    <property type="evidence" value="ECO:0007669"/>
    <property type="project" value="UniProtKB-KW"/>
</dbReference>
<comment type="caution">
    <text evidence="1">The sequence shown here is derived from an EMBL/GenBank/DDBJ whole genome shotgun (WGS) entry which is preliminary data.</text>
</comment>
<dbReference type="EMBL" id="SIZV01000027">
    <property type="protein sequence ID" value="TBR49612.1"/>
    <property type="molecule type" value="Genomic_DNA"/>
</dbReference>
<dbReference type="Proteomes" id="UP000292187">
    <property type="component" value="Unassembled WGS sequence"/>
</dbReference>
<name>A0A7Z7YJW1_ESCAL</name>
<sequence>MSFIECYEPEYVRNFMAQHPGSPLYVRRVWKNEIRQSLALTDIASCEAVLNDANAFELQLTYRPAEVSVGELSARDAILNQAVLSTLTLPDLTPELLLYAVGLLLSRASKMPGKDGDILARLTALPQALAAHAQKGTLQAQFARLPPVPQLARQLITRLGRFVFDWSILPESPRKASLPLQVTLLTLHDASNEALLQQQLQAQWQITWRQHFAGAPWIMRNWLIYRVYHDVIGQADGEDYFPLVCDFYLIRTLISLWTLDDSPLRQEDIFALFAVFERWRASENALLVRQQIQAEYAADSLLYAFSQLPC</sequence>
<dbReference type="RefSeq" id="WP_131109677.1">
    <property type="nucleotide sequence ID" value="NZ_SIZV01000027.1"/>
</dbReference>
<accession>A0A7Z7YJW1</accession>
<proteinExistence type="predicted"/>
<evidence type="ECO:0000313" key="1">
    <source>
        <dbReference type="EMBL" id="TBR49612.1"/>
    </source>
</evidence>
<gene>
    <name evidence="1" type="ORF">EYS06_18595</name>
</gene>
<keyword evidence="1" id="KW-0489">Methyltransferase</keyword>